<evidence type="ECO:0000313" key="1">
    <source>
        <dbReference type="EMBL" id="JAD28083.1"/>
    </source>
</evidence>
<reference evidence="1" key="2">
    <citation type="journal article" date="2015" name="Data Brief">
        <title>Shoot transcriptome of the giant reed, Arundo donax.</title>
        <authorList>
            <person name="Barrero R.A."/>
            <person name="Guerrero F.D."/>
            <person name="Moolhuijzen P."/>
            <person name="Goolsby J.A."/>
            <person name="Tidwell J."/>
            <person name="Bellgard S.E."/>
            <person name="Bellgard M.I."/>
        </authorList>
    </citation>
    <scope>NUCLEOTIDE SEQUENCE</scope>
    <source>
        <tissue evidence="1">Shoot tissue taken approximately 20 cm above the soil surface</tissue>
    </source>
</reference>
<accession>A0A0A8YQF8</accession>
<organism evidence="1">
    <name type="scientific">Arundo donax</name>
    <name type="common">Giant reed</name>
    <name type="synonym">Donax arundinaceus</name>
    <dbReference type="NCBI Taxonomy" id="35708"/>
    <lineage>
        <taxon>Eukaryota</taxon>
        <taxon>Viridiplantae</taxon>
        <taxon>Streptophyta</taxon>
        <taxon>Embryophyta</taxon>
        <taxon>Tracheophyta</taxon>
        <taxon>Spermatophyta</taxon>
        <taxon>Magnoliopsida</taxon>
        <taxon>Liliopsida</taxon>
        <taxon>Poales</taxon>
        <taxon>Poaceae</taxon>
        <taxon>PACMAD clade</taxon>
        <taxon>Arundinoideae</taxon>
        <taxon>Arundineae</taxon>
        <taxon>Arundo</taxon>
    </lineage>
</organism>
<proteinExistence type="predicted"/>
<dbReference type="AlphaFoldDB" id="A0A0A8YQF8"/>
<reference evidence="1" key="1">
    <citation type="submission" date="2014-09" db="EMBL/GenBank/DDBJ databases">
        <authorList>
            <person name="Magalhaes I.L.F."/>
            <person name="Oliveira U."/>
            <person name="Santos F.R."/>
            <person name="Vidigal T.H.D.A."/>
            <person name="Brescovit A.D."/>
            <person name="Santos A.J."/>
        </authorList>
    </citation>
    <scope>NUCLEOTIDE SEQUENCE</scope>
    <source>
        <tissue evidence="1">Shoot tissue taken approximately 20 cm above the soil surface</tissue>
    </source>
</reference>
<dbReference type="EMBL" id="GBRH01269812">
    <property type="protein sequence ID" value="JAD28083.1"/>
    <property type="molecule type" value="Transcribed_RNA"/>
</dbReference>
<name>A0A0A8YQF8_ARUDO</name>
<sequence length="57" mass="6310">MASSIKEYHLEDLFHKWGADIGLSENTGFPPVSSCFLLVLVFAKGESLDLVTISCHR</sequence>
<protein>
    <submittedName>
        <fullName evidence="1">Uncharacterized protein</fullName>
    </submittedName>
</protein>